<reference evidence="2 3" key="2">
    <citation type="submission" date="2018-11" db="EMBL/GenBank/DDBJ databases">
        <authorList>
            <consortium name="Pathogen Informatics"/>
        </authorList>
    </citation>
    <scope>NUCLEOTIDE SEQUENCE [LARGE SCALE GENOMIC DNA]</scope>
</reference>
<dbReference type="Proteomes" id="UP000050794">
    <property type="component" value="Unassembled WGS sequence"/>
</dbReference>
<keyword evidence="3" id="KW-1185">Reference proteome</keyword>
<sequence>MVLRLRGDVNEVYAYVAEGVIDRLSCGVIPWFWSRLFDALGGHLCVSTAVSCPYFVVVVKRLRCFVLREVKLSHI</sequence>
<dbReference type="AlphaFoldDB" id="A0A183UXT9"/>
<evidence type="ECO:0000256" key="1">
    <source>
        <dbReference type="SAM" id="Phobius"/>
    </source>
</evidence>
<keyword evidence="1" id="KW-0812">Transmembrane</keyword>
<feature type="transmembrane region" description="Helical" evidence="1">
    <location>
        <begin position="12"/>
        <end position="33"/>
    </location>
</feature>
<evidence type="ECO:0000313" key="3">
    <source>
        <dbReference type="Proteomes" id="UP000050794"/>
    </source>
</evidence>
<organism evidence="3 4">
    <name type="scientific">Toxocara canis</name>
    <name type="common">Canine roundworm</name>
    <dbReference type="NCBI Taxonomy" id="6265"/>
    <lineage>
        <taxon>Eukaryota</taxon>
        <taxon>Metazoa</taxon>
        <taxon>Ecdysozoa</taxon>
        <taxon>Nematoda</taxon>
        <taxon>Chromadorea</taxon>
        <taxon>Rhabditida</taxon>
        <taxon>Spirurina</taxon>
        <taxon>Ascaridomorpha</taxon>
        <taxon>Ascaridoidea</taxon>
        <taxon>Toxocaridae</taxon>
        <taxon>Toxocara</taxon>
    </lineage>
</organism>
<evidence type="ECO:0000313" key="4">
    <source>
        <dbReference type="WBParaSite" id="TCNE_0001330901-mRNA-1"/>
    </source>
</evidence>
<protein>
    <submittedName>
        <fullName evidence="4">Transmembrane protein</fullName>
    </submittedName>
</protein>
<accession>A0A183UXT9</accession>
<keyword evidence="1" id="KW-0472">Membrane</keyword>
<proteinExistence type="predicted"/>
<reference evidence="4" key="1">
    <citation type="submission" date="2016-06" db="UniProtKB">
        <authorList>
            <consortium name="WormBaseParasite"/>
        </authorList>
    </citation>
    <scope>IDENTIFICATION</scope>
</reference>
<name>A0A183UXT9_TOXCA</name>
<evidence type="ECO:0000313" key="2">
    <source>
        <dbReference type="EMBL" id="VDM44630.1"/>
    </source>
</evidence>
<dbReference type="WBParaSite" id="TCNE_0001330901-mRNA-1">
    <property type="protein sequence ID" value="TCNE_0001330901-mRNA-1"/>
    <property type="gene ID" value="TCNE_0001330901"/>
</dbReference>
<dbReference type="EMBL" id="UYWY01021665">
    <property type="protein sequence ID" value="VDM44630.1"/>
    <property type="molecule type" value="Genomic_DNA"/>
</dbReference>
<gene>
    <name evidence="2" type="ORF">TCNE_LOCUS13309</name>
</gene>
<keyword evidence="1" id="KW-1133">Transmembrane helix</keyword>
<feature type="transmembrane region" description="Helical" evidence="1">
    <location>
        <begin position="39"/>
        <end position="59"/>
    </location>
</feature>